<dbReference type="Pfam" id="PF20358">
    <property type="entry name" value="DUF6653"/>
    <property type="match status" value="1"/>
</dbReference>
<feature type="transmembrane region" description="Helical" evidence="1">
    <location>
        <begin position="21"/>
        <end position="41"/>
    </location>
</feature>
<dbReference type="RefSeq" id="WP_049642391.1">
    <property type="nucleotide sequence ID" value="NZ_LFTY01000002.1"/>
</dbReference>
<protein>
    <recommendedName>
        <fullName evidence="4">Transmembrane protein</fullName>
    </recommendedName>
</protein>
<keyword evidence="1" id="KW-1133">Transmembrane helix</keyword>
<feature type="transmembrane region" description="Helical" evidence="1">
    <location>
        <begin position="47"/>
        <end position="65"/>
    </location>
</feature>
<sequence>MDLMKRAERMMSMDDRTWRRHCNPWSGWTRMLTALPLLVLAVWSRVWLGWGALIPIFLALAWIWWNPRAFREPKRFDAWMSRGVLGERVYLEHRSEIAAHHRRAALVLALLSLPGALVMIWGLIALWWEGAVFGAILAGLPKIWFVDRMVWIFEDWRREGRDVPGMNAHEL</sequence>
<keyword evidence="1" id="KW-0472">Membrane</keyword>
<accession>A0A0J9E0P5</accession>
<dbReference type="OrthoDB" id="1442233at2"/>
<dbReference type="STRING" id="1675527.AIOL_001465"/>
<evidence type="ECO:0008006" key="4">
    <source>
        <dbReference type="Google" id="ProtNLM"/>
    </source>
</evidence>
<reference evidence="2 3" key="1">
    <citation type="submission" date="2015-06" db="EMBL/GenBank/DDBJ databases">
        <title>Draft genome sequence of an Alphaproteobacteria species associated to the Mediterranean sponge Oscarella lobularis.</title>
        <authorList>
            <person name="Jourda C."/>
            <person name="Santini S."/>
            <person name="Claverie J.-M."/>
        </authorList>
    </citation>
    <scope>NUCLEOTIDE SEQUENCE [LARGE SCALE GENOMIC DNA]</scope>
    <source>
        <strain evidence="2">IGS</strain>
    </source>
</reference>
<keyword evidence="1" id="KW-0812">Transmembrane</keyword>
<gene>
    <name evidence="2" type="ORF">AIOL_001465</name>
</gene>
<keyword evidence="3" id="KW-1185">Reference proteome</keyword>
<dbReference type="PATRIC" id="fig|1675527.3.peg.1551"/>
<dbReference type="Proteomes" id="UP000037178">
    <property type="component" value="Unassembled WGS sequence"/>
</dbReference>
<evidence type="ECO:0000256" key="1">
    <source>
        <dbReference type="SAM" id="Phobius"/>
    </source>
</evidence>
<organism evidence="2 3">
    <name type="scientific">Candidatus Rhodobacter oscarellae</name>
    <dbReference type="NCBI Taxonomy" id="1675527"/>
    <lineage>
        <taxon>Bacteria</taxon>
        <taxon>Pseudomonadati</taxon>
        <taxon>Pseudomonadota</taxon>
        <taxon>Alphaproteobacteria</taxon>
        <taxon>Rhodobacterales</taxon>
        <taxon>Rhodobacter group</taxon>
        <taxon>Rhodobacter</taxon>
    </lineage>
</organism>
<feature type="transmembrane region" description="Helical" evidence="1">
    <location>
        <begin position="104"/>
        <end position="124"/>
    </location>
</feature>
<evidence type="ECO:0000313" key="3">
    <source>
        <dbReference type="Proteomes" id="UP000037178"/>
    </source>
</evidence>
<name>A0A0J9E0P5_9RHOB</name>
<dbReference type="EMBL" id="LFTY01000002">
    <property type="protein sequence ID" value="KMW56511.1"/>
    <property type="molecule type" value="Genomic_DNA"/>
</dbReference>
<comment type="caution">
    <text evidence="2">The sequence shown here is derived from an EMBL/GenBank/DDBJ whole genome shotgun (WGS) entry which is preliminary data.</text>
</comment>
<proteinExistence type="predicted"/>
<evidence type="ECO:0000313" key="2">
    <source>
        <dbReference type="EMBL" id="KMW56511.1"/>
    </source>
</evidence>
<dbReference type="InterPro" id="IPR046595">
    <property type="entry name" value="DUF6653"/>
</dbReference>
<dbReference type="AlphaFoldDB" id="A0A0J9E0P5"/>
<feature type="transmembrane region" description="Helical" evidence="1">
    <location>
        <begin position="130"/>
        <end position="151"/>
    </location>
</feature>